<feature type="non-terminal residue" evidence="1">
    <location>
        <position position="1"/>
    </location>
</feature>
<dbReference type="RefSeq" id="WP_205049240.1">
    <property type="nucleotide sequence ID" value="NZ_NOIF01000402.1"/>
</dbReference>
<accession>A0ABX4FQU3</accession>
<proteinExistence type="predicted"/>
<reference evidence="1 2" key="1">
    <citation type="journal article" date="2016" name="Antonie Van Leeuwenhoek">
        <title>Photobacterium sanguinicancri sp. nov. isolated from marine animals.</title>
        <authorList>
            <person name="Gomez-Gil B."/>
            <person name="Roque A."/>
            <person name="Rotllant G."/>
            <person name="Romalde J.L."/>
            <person name="Doce A."/>
            <person name="Eggermont M."/>
            <person name="Defoirdt T."/>
        </authorList>
    </citation>
    <scope>NUCLEOTIDE SEQUENCE [LARGE SCALE GENOMIC DNA]</scope>
    <source>
        <strain evidence="1 2">CAIM 1827</strain>
    </source>
</reference>
<protein>
    <submittedName>
        <fullName evidence="1">Uncharacterized protein</fullName>
    </submittedName>
</protein>
<organism evidence="1 2">
    <name type="scientific">Photobacterium sanguinicancri</name>
    <dbReference type="NCBI Taxonomy" id="875932"/>
    <lineage>
        <taxon>Bacteria</taxon>
        <taxon>Pseudomonadati</taxon>
        <taxon>Pseudomonadota</taxon>
        <taxon>Gammaproteobacteria</taxon>
        <taxon>Vibrionales</taxon>
        <taxon>Vibrionaceae</taxon>
        <taxon>Photobacterium</taxon>
    </lineage>
</organism>
<name>A0ABX4FQU3_9GAMM</name>
<comment type="caution">
    <text evidence="1">The sequence shown here is derived from an EMBL/GenBank/DDBJ whole genome shotgun (WGS) entry which is preliminary data.</text>
</comment>
<keyword evidence="2" id="KW-1185">Reference proteome</keyword>
<gene>
    <name evidence="1" type="ORF">ASV53_24280</name>
</gene>
<sequence length="97" mass="10969">HSPIIISDFLPEDIVSLDRENGNTKVVESFGFSSNITDLYVKGMHLSSTFGEHSKKEINRLLSLPSENSLGERDMLLIKKIKSKNIQQMILSLHDKN</sequence>
<evidence type="ECO:0000313" key="2">
    <source>
        <dbReference type="Proteomes" id="UP000215999"/>
    </source>
</evidence>
<dbReference type="Proteomes" id="UP000215999">
    <property type="component" value="Unassembled WGS sequence"/>
</dbReference>
<dbReference type="EMBL" id="NOIF01000402">
    <property type="protein sequence ID" value="OZS41339.1"/>
    <property type="molecule type" value="Genomic_DNA"/>
</dbReference>
<evidence type="ECO:0000313" key="1">
    <source>
        <dbReference type="EMBL" id="OZS41339.1"/>
    </source>
</evidence>